<dbReference type="EMBL" id="CP045897">
    <property type="protein sequence ID" value="QQP51470.1"/>
    <property type="molecule type" value="Genomic_DNA"/>
</dbReference>
<dbReference type="Proteomes" id="UP000595437">
    <property type="component" value="Chromosome 8"/>
</dbReference>
<evidence type="ECO:0000313" key="3">
    <source>
        <dbReference type="Proteomes" id="UP000595437"/>
    </source>
</evidence>
<sequence length="91" mass="10169">VNVFVAIINGMVPIVLAFIEDDGHLSSVNGVSYLRLLQDIIWPRLRHSATRSLLWWMQDGASSHGTNAALEFLNEKFRSRSSAEDGKSQAR</sequence>
<feature type="chain" id="PRO_5031294292" evidence="1">
    <location>
        <begin position="18"/>
        <end position="91"/>
    </location>
</feature>
<reference evidence="3" key="1">
    <citation type="submission" date="2021-01" db="EMBL/GenBank/DDBJ databases">
        <title>Caligus Genome Assembly.</title>
        <authorList>
            <person name="Gallardo-Escarate C."/>
        </authorList>
    </citation>
    <scope>NUCLEOTIDE SEQUENCE [LARGE SCALE GENOMIC DNA]</scope>
</reference>
<name>A0A7T8HKB5_CALRO</name>
<dbReference type="Gene3D" id="3.30.420.10">
    <property type="entry name" value="Ribonuclease H-like superfamily/Ribonuclease H"/>
    <property type="match status" value="1"/>
</dbReference>
<dbReference type="OrthoDB" id="7902892at2759"/>
<dbReference type="AlphaFoldDB" id="A0A7T8HKB5"/>
<feature type="signal peptide" evidence="1">
    <location>
        <begin position="1"/>
        <end position="17"/>
    </location>
</feature>
<proteinExistence type="predicted"/>
<keyword evidence="1" id="KW-0732">Signal</keyword>
<evidence type="ECO:0000313" key="2">
    <source>
        <dbReference type="EMBL" id="QQP51470.1"/>
    </source>
</evidence>
<feature type="non-terminal residue" evidence="2">
    <location>
        <position position="1"/>
    </location>
</feature>
<gene>
    <name evidence="2" type="ORF">FKW44_012847</name>
</gene>
<accession>A0A7T8HKB5</accession>
<keyword evidence="3" id="KW-1185">Reference proteome</keyword>
<organism evidence="2 3">
    <name type="scientific">Caligus rogercresseyi</name>
    <name type="common">Sea louse</name>
    <dbReference type="NCBI Taxonomy" id="217165"/>
    <lineage>
        <taxon>Eukaryota</taxon>
        <taxon>Metazoa</taxon>
        <taxon>Ecdysozoa</taxon>
        <taxon>Arthropoda</taxon>
        <taxon>Crustacea</taxon>
        <taxon>Multicrustacea</taxon>
        <taxon>Hexanauplia</taxon>
        <taxon>Copepoda</taxon>
        <taxon>Siphonostomatoida</taxon>
        <taxon>Caligidae</taxon>
        <taxon>Caligus</taxon>
    </lineage>
</organism>
<dbReference type="GO" id="GO:0003676">
    <property type="term" value="F:nucleic acid binding"/>
    <property type="evidence" value="ECO:0007669"/>
    <property type="project" value="InterPro"/>
</dbReference>
<dbReference type="InterPro" id="IPR036397">
    <property type="entry name" value="RNaseH_sf"/>
</dbReference>
<protein>
    <submittedName>
        <fullName evidence="2">Uncharacterized protein</fullName>
    </submittedName>
</protein>
<evidence type="ECO:0000256" key="1">
    <source>
        <dbReference type="SAM" id="SignalP"/>
    </source>
</evidence>